<feature type="binding site" evidence="4">
    <location>
        <position position="105"/>
    </location>
    <ligand>
        <name>iron-sulfur cluster</name>
        <dbReference type="ChEBI" id="CHEBI:30408"/>
    </ligand>
</feature>
<dbReference type="PANTHER" id="PTHR43011">
    <property type="entry name" value="IRON-SULFUR CLUSTER ASSEMBLY 2 HOMOLOG, MITOCHONDRIAL"/>
    <property type="match status" value="1"/>
</dbReference>
<dbReference type="NCBIfam" id="TIGR00049">
    <property type="entry name" value="iron-sulfur cluster assembly accessory protein"/>
    <property type="match status" value="1"/>
</dbReference>
<evidence type="ECO:0000256" key="1">
    <source>
        <dbReference type="ARBA" id="ARBA00022723"/>
    </source>
</evidence>
<dbReference type="InterPro" id="IPR016092">
    <property type="entry name" value="ATAP"/>
</dbReference>
<dbReference type="HAMAP" id="MF_01380">
    <property type="entry name" value="Fe_S_insert_ErpA"/>
    <property type="match status" value="1"/>
</dbReference>
<organism evidence="6 7">
    <name type="scientific">Candidatus Erwinia haradaeae</name>
    <dbReference type="NCBI Taxonomy" id="1922217"/>
    <lineage>
        <taxon>Bacteria</taxon>
        <taxon>Pseudomonadati</taxon>
        <taxon>Pseudomonadota</taxon>
        <taxon>Gammaproteobacteria</taxon>
        <taxon>Enterobacterales</taxon>
        <taxon>Erwiniaceae</taxon>
        <taxon>Erwinia</taxon>
    </lineage>
</organism>
<dbReference type="GO" id="GO:0016226">
    <property type="term" value="P:iron-sulfur cluster assembly"/>
    <property type="evidence" value="ECO:0007669"/>
    <property type="project" value="UniProtKB-UniRule"/>
</dbReference>
<comment type="similarity">
    <text evidence="4">Belongs to the HesB/IscA family.</text>
</comment>
<dbReference type="RefSeq" id="WP_157990996.1">
    <property type="nucleotide sequence ID" value="NZ_LR217737.1"/>
</dbReference>
<feature type="binding site" evidence="4">
    <location>
        <position position="107"/>
    </location>
    <ligand>
        <name>iron-sulfur cluster</name>
        <dbReference type="ChEBI" id="CHEBI:30408"/>
    </ligand>
</feature>
<evidence type="ECO:0000256" key="2">
    <source>
        <dbReference type="ARBA" id="ARBA00023004"/>
    </source>
</evidence>
<dbReference type="GO" id="GO:0051539">
    <property type="term" value="F:4 iron, 4 sulfur cluster binding"/>
    <property type="evidence" value="ECO:0007669"/>
    <property type="project" value="TreeGrafter"/>
</dbReference>
<reference evidence="6 7" key="1">
    <citation type="submission" date="2019-02" db="EMBL/GenBank/DDBJ databases">
        <authorList>
            <person name="Manzano-Marin A."/>
            <person name="Manzano-Marin A."/>
        </authorList>
    </citation>
    <scope>NUCLEOTIDE SEQUENCE [LARGE SCALE GENOMIC DNA]</scope>
    <source>
        <strain evidence="6 7">ErCipiceae</strain>
    </source>
</reference>
<name>A0A803FTJ8_9GAMM</name>
<dbReference type="OrthoDB" id="9801228at2"/>
<dbReference type="FunFam" id="2.60.300.12:FF:000002">
    <property type="entry name" value="Iron-sulfur cluster insertion protein ErpA"/>
    <property type="match status" value="1"/>
</dbReference>
<dbReference type="InterPro" id="IPR017870">
    <property type="entry name" value="FeS_cluster_insertion_CS"/>
</dbReference>
<dbReference type="InterPro" id="IPR035903">
    <property type="entry name" value="HesB-like_dom_sf"/>
</dbReference>
<evidence type="ECO:0000313" key="6">
    <source>
        <dbReference type="EMBL" id="VFP88073.1"/>
    </source>
</evidence>
<gene>
    <name evidence="4 6" type="primary">erpA</name>
    <name evidence="6" type="ORF">ERCIPICE3303_331</name>
</gene>
<comment type="cofactor">
    <cofactor evidence="4">
        <name>iron-sulfur cluster</name>
        <dbReference type="ChEBI" id="CHEBI:30408"/>
    </cofactor>
    <text evidence="4">Binds 1 iron-sulfur cluster per subunit.</text>
</comment>
<feature type="binding site" evidence="4">
    <location>
        <position position="41"/>
    </location>
    <ligand>
        <name>iron-sulfur cluster</name>
        <dbReference type="ChEBI" id="CHEBI:30408"/>
    </ligand>
</feature>
<dbReference type="Pfam" id="PF01521">
    <property type="entry name" value="Fe-S_biosyn"/>
    <property type="match status" value="1"/>
</dbReference>
<sequence>MDHIAPSIYLTDAAANRVKKLISDEENPNLNLRVYIIGGGCGGFQYGFNLDDQIHDGDITVKNTGVVLVIDSISLQYLSGGLVDYIEDLEGSRFIFKNPNAKTTCGCGSSFSI</sequence>
<dbReference type="GO" id="GO:0051537">
    <property type="term" value="F:2 iron, 2 sulfur cluster binding"/>
    <property type="evidence" value="ECO:0007669"/>
    <property type="project" value="TreeGrafter"/>
</dbReference>
<dbReference type="AlphaFoldDB" id="A0A803FTJ8"/>
<comment type="subunit">
    <text evidence="4">Homodimer.</text>
</comment>
<dbReference type="EMBL" id="LR217737">
    <property type="protein sequence ID" value="VFP88073.1"/>
    <property type="molecule type" value="Genomic_DNA"/>
</dbReference>
<dbReference type="GO" id="GO:0005506">
    <property type="term" value="F:iron ion binding"/>
    <property type="evidence" value="ECO:0007669"/>
    <property type="project" value="UniProtKB-UniRule"/>
</dbReference>
<dbReference type="SUPFAM" id="SSF89360">
    <property type="entry name" value="HesB-like domain"/>
    <property type="match status" value="1"/>
</dbReference>
<dbReference type="PANTHER" id="PTHR43011:SF1">
    <property type="entry name" value="IRON-SULFUR CLUSTER ASSEMBLY 2 HOMOLOG, MITOCHONDRIAL"/>
    <property type="match status" value="1"/>
</dbReference>
<dbReference type="Proteomes" id="UP000294289">
    <property type="component" value="Chromosome"/>
</dbReference>
<evidence type="ECO:0000256" key="4">
    <source>
        <dbReference type="HAMAP-Rule" id="MF_01380"/>
    </source>
</evidence>
<evidence type="ECO:0000256" key="3">
    <source>
        <dbReference type="ARBA" id="ARBA00023014"/>
    </source>
</evidence>
<accession>A0A803FTJ8</accession>
<evidence type="ECO:0000259" key="5">
    <source>
        <dbReference type="Pfam" id="PF01521"/>
    </source>
</evidence>
<keyword evidence="1 4" id="KW-0479">Metal-binding</keyword>
<dbReference type="InterPro" id="IPR023063">
    <property type="entry name" value="ErpA_proteobact"/>
</dbReference>
<comment type="function">
    <text evidence="4">Required for insertion of 4Fe-4S clusters for at least IspG.</text>
</comment>
<evidence type="ECO:0000313" key="7">
    <source>
        <dbReference type="Proteomes" id="UP000294289"/>
    </source>
</evidence>
<keyword evidence="2 4" id="KW-0408">Iron</keyword>
<dbReference type="PROSITE" id="PS01152">
    <property type="entry name" value="HESB"/>
    <property type="match status" value="1"/>
</dbReference>
<dbReference type="GO" id="GO:0005829">
    <property type="term" value="C:cytosol"/>
    <property type="evidence" value="ECO:0007669"/>
    <property type="project" value="TreeGrafter"/>
</dbReference>
<feature type="domain" description="Core" evidence="5">
    <location>
        <begin position="8"/>
        <end position="108"/>
    </location>
</feature>
<protein>
    <recommendedName>
        <fullName evidence="4">Iron-sulfur cluster insertion protein ErpA</fullName>
    </recommendedName>
</protein>
<dbReference type="InterPro" id="IPR000361">
    <property type="entry name" value="ATAP_core_dom"/>
</dbReference>
<dbReference type="NCBIfam" id="NF010147">
    <property type="entry name" value="PRK13623.1"/>
    <property type="match status" value="1"/>
</dbReference>
<proteinExistence type="inferred from homology"/>
<dbReference type="Gene3D" id="2.60.300.12">
    <property type="entry name" value="HesB-like domain"/>
    <property type="match status" value="1"/>
</dbReference>
<keyword evidence="3 4" id="KW-0411">Iron-sulfur</keyword>